<proteinExistence type="predicted"/>
<dbReference type="RefSeq" id="WP_214420110.1">
    <property type="nucleotide sequence ID" value="NZ_CP075546.1"/>
</dbReference>
<accession>A0A8E7B2I7</accession>
<reference evidence="1 2" key="1">
    <citation type="submission" date="2021-05" db="EMBL/GenBank/DDBJ databases">
        <title>A novel Methanospirillum isolate from a pyrite-forming mixed culture.</title>
        <authorList>
            <person name="Bunk B."/>
            <person name="Sproer C."/>
            <person name="Spring S."/>
            <person name="Pester M."/>
        </authorList>
    </citation>
    <scope>NUCLEOTIDE SEQUENCE [LARGE SCALE GENOMIC DNA]</scope>
    <source>
        <strain evidence="1 2">J.3.6.1-F.2.7.3</strain>
    </source>
</reference>
<protein>
    <submittedName>
        <fullName evidence="1">Uncharacterized protein</fullName>
    </submittedName>
</protein>
<keyword evidence="2" id="KW-1185">Reference proteome</keyword>
<evidence type="ECO:0000313" key="1">
    <source>
        <dbReference type="EMBL" id="QVV89313.1"/>
    </source>
</evidence>
<dbReference type="GeneID" id="65095896"/>
<dbReference type="Proteomes" id="UP000680656">
    <property type="component" value="Chromosome"/>
</dbReference>
<evidence type="ECO:0000313" key="2">
    <source>
        <dbReference type="Proteomes" id="UP000680656"/>
    </source>
</evidence>
<dbReference type="KEGG" id="mrtj:KHC33_01890"/>
<gene>
    <name evidence="1" type="ORF">KHC33_01890</name>
</gene>
<name>A0A8E7B2I7_9EURY</name>
<dbReference type="EMBL" id="CP075546">
    <property type="protein sequence ID" value="QVV89313.1"/>
    <property type="molecule type" value="Genomic_DNA"/>
</dbReference>
<organism evidence="1 2">
    <name type="scientific">Methanospirillum purgamenti</name>
    <dbReference type="NCBI Taxonomy" id="2834276"/>
    <lineage>
        <taxon>Archaea</taxon>
        <taxon>Methanobacteriati</taxon>
        <taxon>Methanobacteriota</taxon>
        <taxon>Stenosarchaea group</taxon>
        <taxon>Methanomicrobia</taxon>
        <taxon>Methanomicrobiales</taxon>
        <taxon>Methanospirillaceae</taxon>
        <taxon>Methanospirillum</taxon>
    </lineage>
</organism>
<sequence length="100" mass="10939">MDRVACLGIGILIILILIVTTSADDRVTNSLPQANTSPVIFTFTAASPVTSEETNITVNSTDRYKKNSSVEAYYNNISQETDTSLPRLIILGIPMECHFC</sequence>
<dbReference type="AlphaFoldDB" id="A0A8E7B2I7"/>